<dbReference type="PANTHER" id="PTHR33103:SF19">
    <property type="entry name" value="OS09G0544700 PROTEIN"/>
    <property type="match status" value="1"/>
</dbReference>
<dbReference type="InterPro" id="IPR007750">
    <property type="entry name" value="DUF674"/>
</dbReference>
<gene>
    <name evidence="1" type="ORF">HUJ06_007856</name>
</gene>
<accession>A0A822Z186</accession>
<sequence>MASEINLKLLVDMNTNKVLFAEAGKELVDFVFHLLSLPMGSIMRLLIPLSSSNGCFGNLYNSVDNLHEMYIQANTDKALLLQPEIASSTSSGFGQEIVLLQPQSGIRANPLPKLKFYRCPRTCGTVTNVMFTRCTCGYEMSSEMQLIEPAVAATPTRRGYVKEVVTYMITDDLEISPISTVSTIALLSKFGINGIDALEEMVVELGRDEVARNLYTRPPLSLSLSQGCFGFVQGLALLRASLQPKSVLTKVFQGEISKRSRLSVPSNPRRSL</sequence>
<proteinExistence type="predicted"/>
<dbReference type="Pfam" id="PF05056">
    <property type="entry name" value="DUF674"/>
    <property type="match status" value="1"/>
</dbReference>
<dbReference type="PANTHER" id="PTHR33103">
    <property type="entry name" value="OS01G0153900 PROTEIN"/>
    <property type="match status" value="1"/>
</dbReference>
<evidence type="ECO:0008006" key="3">
    <source>
        <dbReference type="Google" id="ProtNLM"/>
    </source>
</evidence>
<comment type="caution">
    <text evidence="1">The sequence shown here is derived from an EMBL/GenBank/DDBJ whole genome shotgun (WGS) entry which is preliminary data.</text>
</comment>
<organism evidence="1 2">
    <name type="scientific">Nelumbo nucifera</name>
    <name type="common">Sacred lotus</name>
    <dbReference type="NCBI Taxonomy" id="4432"/>
    <lineage>
        <taxon>Eukaryota</taxon>
        <taxon>Viridiplantae</taxon>
        <taxon>Streptophyta</taxon>
        <taxon>Embryophyta</taxon>
        <taxon>Tracheophyta</taxon>
        <taxon>Spermatophyta</taxon>
        <taxon>Magnoliopsida</taxon>
        <taxon>Proteales</taxon>
        <taxon>Nelumbonaceae</taxon>
        <taxon>Nelumbo</taxon>
    </lineage>
</organism>
<dbReference type="AlphaFoldDB" id="A0A822Z186"/>
<evidence type="ECO:0000313" key="2">
    <source>
        <dbReference type="Proteomes" id="UP000607653"/>
    </source>
</evidence>
<name>A0A822Z186_NELNU</name>
<reference evidence="1 2" key="1">
    <citation type="journal article" date="2020" name="Mol. Biol. Evol.">
        <title>Distinct Expression and Methylation Patterns for Genes with Different Fates following a Single Whole-Genome Duplication in Flowering Plants.</title>
        <authorList>
            <person name="Shi T."/>
            <person name="Rahmani R.S."/>
            <person name="Gugger P.F."/>
            <person name="Wang M."/>
            <person name="Li H."/>
            <person name="Zhang Y."/>
            <person name="Li Z."/>
            <person name="Wang Q."/>
            <person name="Van de Peer Y."/>
            <person name="Marchal K."/>
            <person name="Chen J."/>
        </authorList>
    </citation>
    <scope>NUCLEOTIDE SEQUENCE [LARGE SCALE GENOMIC DNA]</scope>
    <source>
        <tissue evidence="1">Leaf</tissue>
    </source>
</reference>
<protein>
    <recommendedName>
        <fullName evidence="3">DUF674 domain-containing protein</fullName>
    </recommendedName>
</protein>
<dbReference type="EMBL" id="DUZY01000004">
    <property type="protein sequence ID" value="DAD37215.1"/>
    <property type="molecule type" value="Genomic_DNA"/>
</dbReference>
<evidence type="ECO:0000313" key="1">
    <source>
        <dbReference type="EMBL" id="DAD37215.1"/>
    </source>
</evidence>
<keyword evidence="2" id="KW-1185">Reference proteome</keyword>
<dbReference type="Proteomes" id="UP000607653">
    <property type="component" value="Unassembled WGS sequence"/>
</dbReference>